<evidence type="ECO:0000256" key="2">
    <source>
        <dbReference type="SAM" id="Phobius"/>
    </source>
</evidence>
<keyword evidence="2" id="KW-1133">Transmembrane helix</keyword>
<evidence type="ECO:0000313" key="4">
    <source>
        <dbReference type="Proteomes" id="UP000765160"/>
    </source>
</evidence>
<dbReference type="EMBL" id="JAAVTX010000013">
    <property type="protein sequence ID" value="NKE48698.1"/>
    <property type="molecule type" value="Genomic_DNA"/>
</dbReference>
<feature type="transmembrane region" description="Helical" evidence="2">
    <location>
        <begin position="57"/>
        <end position="78"/>
    </location>
</feature>
<organism evidence="3 4">
    <name type="scientific">Falsiroseomonas frigidaquae</name>
    <dbReference type="NCBI Taxonomy" id="487318"/>
    <lineage>
        <taxon>Bacteria</taxon>
        <taxon>Pseudomonadati</taxon>
        <taxon>Pseudomonadota</taxon>
        <taxon>Alphaproteobacteria</taxon>
        <taxon>Acetobacterales</taxon>
        <taxon>Roseomonadaceae</taxon>
        <taxon>Falsiroseomonas</taxon>
    </lineage>
</organism>
<keyword evidence="2" id="KW-0812">Transmembrane</keyword>
<sequence>MSGRHSTEATQGGDRAGVARLLPAAPPRRDPFAHAELPQRPNYLPEEAETAGSRSEVWATLKGMAVAAAGILLLGWLLTSG</sequence>
<gene>
    <name evidence="3" type="ORF">HB662_28290</name>
</gene>
<comment type="caution">
    <text evidence="3">The sequence shown here is derived from an EMBL/GenBank/DDBJ whole genome shotgun (WGS) entry which is preliminary data.</text>
</comment>
<reference evidence="3 4" key="1">
    <citation type="submission" date="2020-03" db="EMBL/GenBank/DDBJ databases">
        <title>Roseomonas selenitidurans sp. nov. isolated from soil.</title>
        <authorList>
            <person name="Liu H."/>
        </authorList>
    </citation>
    <scope>NUCLEOTIDE SEQUENCE [LARGE SCALE GENOMIC DNA]</scope>
    <source>
        <strain evidence="3 4">JCM 15073</strain>
    </source>
</reference>
<name>A0ABX1F8S3_9PROT</name>
<evidence type="ECO:0000313" key="3">
    <source>
        <dbReference type="EMBL" id="NKE48698.1"/>
    </source>
</evidence>
<evidence type="ECO:0000256" key="1">
    <source>
        <dbReference type="SAM" id="MobiDB-lite"/>
    </source>
</evidence>
<keyword evidence="2" id="KW-0472">Membrane</keyword>
<dbReference type="RefSeq" id="WP_168055342.1">
    <property type="nucleotide sequence ID" value="NZ_JAATJR010000013.1"/>
</dbReference>
<accession>A0ABX1F8S3</accession>
<protein>
    <submittedName>
        <fullName evidence="3">Uncharacterized protein</fullName>
    </submittedName>
</protein>
<feature type="region of interest" description="Disordered" evidence="1">
    <location>
        <begin position="1"/>
        <end position="51"/>
    </location>
</feature>
<keyword evidence="4" id="KW-1185">Reference proteome</keyword>
<dbReference type="Proteomes" id="UP000765160">
    <property type="component" value="Unassembled WGS sequence"/>
</dbReference>
<proteinExistence type="predicted"/>